<gene>
    <name evidence="1" type="ORF">K8W20_22395</name>
</gene>
<name>A0A921NLS2_9PSED</name>
<evidence type="ECO:0000313" key="2">
    <source>
        <dbReference type="Proteomes" id="UP000752172"/>
    </source>
</evidence>
<dbReference type="EMBL" id="DYTS01000390">
    <property type="protein sequence ID" value="HJH21440.1"/>
    <property type="molecule type" value="Genomic_DNA"/>
</dbReference>
<dbReference type="RefSeq" id="WP_278918155.1">
    <property type="nucleotide sequence ID" value="NZ_DYTS01000390.1"/>
</dbReference>
<dbReference type="Proteomes" id="UP000752172">
    <property type="component" value="Unassembled WGS sequence"/>
</dbReference>
<sequence>MSRILDGTGTNNVVRFALGIRELTYPKNLTLKMVGCTDVAELVPHEPMPWTGEGLPPVGMVCEIGCADTWTECLIIAHHQHAGVGRAIYTYLLPGAGIEVNWCIAAGFRPIRTPEQIEAEERENAIKGMIADTNILTGIMSDRRIMAGQLYDSGYRKQVQP</sequence>
<reference evidence="1" key="1">
    <citation type="journal article" date="2021" name="PeerJ">
        <title>Extensive microbial diversity within the chicken gut microbiome revealed by metagenomics and culture.</title>
        <authorList>
            <person name="Gilroy R."/>
            <person name="Ravi A."/>
            <person name="Getino M."/>
            <person name="Pursley I."/>
            <person name="Horton D.L."/>
            <person name="Alikhan N.F."/>
            <person name="Baker D."/>
            <person name="Gharbi K."/>
            <person name="Hall N."/>
            <person name="Watson M."/>
            <person name="Adriaenssens E.M."/>
            <person name="Foster-Nyarko E."/>
            <person name="Jarju S."/>
            <person name="Secka A."/>
            <person name="Antonio M."/>
            <person name="Oren A."/>
            <person name="Chaudhuri R.R."/>
            <person name="La Ragione R."/>
            <person name="Hildebrand F."/>
            <person name="Pallen M.J."/>
        </authorList>
    </citation>
    <scope>NUCLEOTIDE SEQUENCE</scope>
    <source>
        <strain evidence="1">ChiSjej2B20-17149</strain>
    </source>
</reference>
<accession>A0A921NLS2</accession>
<organism evidence="1 2">
    <name type="scientific">Pseudomonas lactis</name>
    <dbReference type="NCBI Taxonomy" id="1615674"/>
    <lineage>
        <taxon>Bacteria</taxon>
        <taxon>Pseudomonadati</taxon>
        <taxon>Pseudomonadota</taxon>
        <taxon>Gammaproteobacteria</taxon>
        <taxon>Pseudomonadales</taxon>
        <taxon>Pseudomonadaceae</taxon>
        <taxon>Pseudomonas</taxon>
    </lineage>
</organism>
<reference evidence="1" key="2">
    <citation type="submission" date="2021-09" db="EMBL/GenBank/DDBJ databases">
        <authorList>
            <person name="Gilroy R."/>
        </authorList>
    </citation>
    <scope>NUCLEOTIDE SEQUENCE</scope>
    <source>
        <strain evidence="1">ChiSjej2B20-17149</strain>
    </source>
</reference>
<evidence type="ECO:0000313" key="1">
    <source>
        <dbReference type="EMBL" id="HJH21440.1"/>
    </source>
</evidence>
<proteinExistence type="predicted"/>
<dbReference type="AlphaFoldDB" id="A0A921NLS2"/>
<protein>
    <submittedName>
        <fullName evidence="1">Uncharacterized protein</fullName>
    </submittedName>
</protein>
<comment type="caution">
    <text evidence="1">The sequence shown here is derived from an EMBL/GenBank/DDBJ whole genome shotgun (WGS) entry which is preliminary data.</text>
</comment>